<gene>
    <name evidence="1" type="primary">Dsec\GM22608</name>
    <name evidence="1" type="ORF">Dsec_GM22608</name>
</gene>
<keyword evidence="2" id="KW-1185">Reference proteome</keyword>
<dbReference type="EMBL" id="CH683061">
    <property type="protein sequence ID" value="EDW55863.1"/>
    <property type="molecule type" value="Genomic_DNA"/>
</dbReference>
<evidence type="ECO:0000313" key="2">
    <source>
        <dbReference type="Proteomes" id="UP000001292"/>
    </source>
</evidence>
<evidence type="ECO:0000313" key="1">
    <source>
        <dbReference type="EMBL" id="EDW55863.1"/>
    </source>
</evidence>
<sequence>MDAEVNDEERSASPTSEVGSAYSQDLIGIAFKSFMELIKSMQTSKMRTQPSILTQTLQVQMQLHGAKLSI</sequence>
<dbReference type="HOGENOM" id="CLU_2760524_0_0_1"/>
<dbReference type="AlphaFoldDB" id="B4IPR1"/>
<organism evidence="2">
    <name type="scientific">Drosophila sechellia</name>
    <name type="common">Fruit fly</name>
    <dbReference type="NCBI Taxonomy" id="7238"/>
    <lineage>
        <taxon>Eukaryota</taxon>
        <taxon>Metazoa</taxon>
        <taxon>Ecdysozoa</taxon>
        <taxon>Arthropoda</taxon>
        <taxon>Hexapoda</taxon>
        <taxon>Insecta</taxon>
        <taxon>Pterygota</taxon>
        <taxon>Neoptera</taxon>
        <taxon>Endopterygota</taxon>
        <taxon>Diptera</taxon>
        <taxon>Brachycera</taxon>
        <taxon>Muscomorpha</taxon>
        <taxon>Ephydroidea</taxon>
        <taxon>Drosophilidae</taxon>
        <taxon>Drosophila</taxon>
        <taxon>Sophophora</taxon>
    </lineage>
</organism>
<reference evidence="1 2" key="1">
    <citation type="journal article" date="2007" name="Nature">
        <title>Evolution of genes and genomes on the Drosophila phylogeny.</title>
        <authorList>
            <consortium name="Drosophila 12 Genomes Consortium"/>
            <person name="Clark A.G."/>
            <person name="Eisen M.B."/>
            <person name="Smith D.R."/>
            <person name="Bergman C.M."/>
            <person name="Oliver B."/>
            <person name="Markow T.A."/>
            <person name="Kaufman T.C."/>
            <person name="Kellis M."/>
            <person name="Gelbart W."/>
            <person name="Iyer V.N."/>
            <person name="Pollard D.A."/>
            <person name="Sackton T.B."/>
            <person name="Larracuente A.M."/>
            <person name="Singh N.D."/>
            <person name="Abad J.P."/>
            <person name="Abt D.N."/>
            <person name="Adryan B."/>
            <person name="Aguade M."/>
            <person name="Akashi H."/>
            <person name="Anderson W.W."/>
            <person name="Aquadro C.F."/>
            <person name="Ardell D.H."/>
            <person name="Arguello R."/>
            <person name="Artieri C.G."/>
            <person name="Barbash D.A."/>
            <person name="Barker D."/>
            <person name="Barsanti P."/>
            <person name="Batterham P."/>
            <person name="Batzoglou S."/>
            <person name="Begun D."/>
            <person name="Bhutkar A."/>
            <person name="Blanco E."/>
            <person name="Bosak S.A."/>
            <person name="Bradley R.K."/>
            <person name="Brand A.D."/>
            <person name="Brent M.R."/>
            <person name="Brooks A.N."/>
            <person name="Brown R.H."/>
            <person name="Butlin R.K."/>
            <person name="Caggese C."/>
            <person name="Calvi B.R."/>
            <person name="Bernardo de Carvalho A."/>
            <person name="Caspi A."/>
            <person name="Castrezana S."/>
            <person name="Celniker S.E."/>
            <person name="Chang J.L."/>
            <person name="Chapple C."/>
            <person name="Chatterji S."/>
            <person name="Chinwalla A."/>
            <person name="Civetta A."/>
            <person name="Clifton S.W."/>
            <person name="Comeron J.M."/>
            <person name="Costello J.C."/>
            <person name="Coyne J.A."/>
            <person name="Daub J."/>
            <person name="David R.G."/>
            <person name="Delcher A.L."/>
            <person name="Delehaunty K."/>
            <person name="Do C.B."/>
            <person name="Ebling H."/>
            <person name="Edwards K."/>
            <person name="Eickbush T."/>
            <person name="Evans J.D."/>
            <person name="Filipski A."/>
            <person name="Findeiss S."/>
            <person name="Freyhult E."/>
            <person name="Fulton L."/>
            <person name="Fulton R."/>
            <person name="Garcia A.C."/>
            <person name="Gardiner A."/>
            <person name="Garfield D.A."/>
            <person name="Garvin B.E."/>
            <person name="Gibson G."/>
            <person name="Gilbert D."/>
            <person name="Gnerre S."/>
            <person name="Godfrey J."/>
            <person name="Good R."/>
            <person name="Gotea V."/>
            <person name="Gravely B."/>
            <person name="Greenberg A.J."/>
            <person name="Griffiths-Jones S."/>
            <person name="Gross S."/>
            <person name="Guigo R."/>
            <person name="Gustafson E.A."/>
            <person name="Haerty W."/>
            <person name="Hahn M.W."/>
            <person name="Halligan D.L."/>
            <person name="Halpern A.L."/>
            <person name="Halter G.M."/>
            <person name="Han M.V."/>
            <person name="Heger A."/>
            <person name="Hillier L."/>
            <person name="Hinrichs A.S."/>
            <person name="Holmes I."/>
            <person name="Hoskins R.A."/>
            <person name="Hubisz M.J."/>
            <person name="Hultmark D."/>
            <person name="Huntley M.A."/>
            <person name="Jaffe D.B."/>
            <person name="Jagadeeshan S."/>
            <person name="Jeck W.R."/>
            <person name="Johnson J."/>
            <person name="Jones C.D."/>
            <person name="Jordan W.C."/>
            <person name="Karpen G.H."/>
            <person name="Kataoka E."/>
            <person name="Keightley P.D."/>
            <person name="Kheradpour P."/>
            <person name="Kirkness E.F."/>
            <person name="Koerich L.B."/>
            <person name="Kristiansen K."/>
            <person name="Kudrna D."/>
            <person name="Kulathinal R.J."/>
            <person name="Kumar S."/>
            <person name="Kwok R."/>
            <person name="Lander E."/>
            <person name="Langley C.H."/>
            <person name="Lapoint R."/>
            <person name="Lazzaro B.P."/>
            <person name="Lee S.J."/>
            <person name="Levesque L."/>
            <person name="Li R."/>
            <person name="Lin C.F."/>
            <person name="Lin M.F."/>
            <person name="Lindblad-Toh K."/>
            <person name="Llopart A."/>
            <person name="Long M."/>
            <person name="Low L."/>
            <person name="Lozovsky E."/>
            <person name="Lu J."/>
            <person name="Luo M."/>
            <person name="Machado C.A."/>
            <person name="Makalowski W."/>
            <person name="Marzo M."/>
            <person name="Matsuda M."/>
            <person name="Matzkin L."/>
            <person name="McAllister B."/>
            <person name="McBride C.S."/>
            <person name="McKernan B."/>
            <person name="McKernan K."/>
            <person name="Mendez-Lago M."/>
            <person name="Minx P."/>
            <person name="Mollenhauer M.U."/>
            <person name="Montooth K."/>
            <person name="Mount S.M."/>
            <person name="Mu X."/>
            <person name="Myers E."/>
            <person name="Negre B."/>
            <person name="Newfeld S."/>
            <person name="Nielsen R."/>
            <person name="Noor M.A."/>
            <person name="O'Grady P."/>
            <person name="Pachter L."/>
            <person name="Papaceit M."/>
            <person name="Parisi M.J."/>
            <person name="Parisi M."/>
            <person name="Parts L."/>
            <person name="Pedersen J.S."/>
            <person name="Pesole G."/>
            <person name="Phillippy A.M."/>
            <person name="Ponting C.P."/>
            <person name="Pop M."/>
            <person name="Porcelli D."/>
            <person name="Powell J.R."/>
            <person name="Prohaska S."/>
            <person name="Pruitt K."/>
            <person name="Puig M."/>
            <person name="Quesneville H."/>
            <person name="Ram K.R."/>
            <person name="Rand D."/>
            <person name="Rasmussen M.D."/>
            <person name="Reed L.K."/>
            <person name="Reenan R."/>
            <person name="Reily A."/>
            <person name="Remington K.A."/>
            <person name="Rieger T.T."/>
            <person name="Ritchie M.G."/>
            <person name="Robin C."/>
            <person name="Rogers Y.H."/>
            <person name="Rohde C."/>
            <person name="Rozas J."/>
            <person name="Rubenfield M.J."/>
            <person name="Ruiz A."/>
            <person name="Russo S."/>
            <person name="Salzberg S.L."/>
            <person name="Sanchez-Gracia A."/>
            <person name="Saranga D.J."/>
            <person name="Sato H."/>
            <person name="Schaeffer S.W."/>
            <person name="Schatz M.C."/>
            <person name="Schlenke T."/>
            <person name="Schwartz R."/>
            <person name="Segarra C."/>
            <person name="Singh R.S."/>
            <person name="Sirot L."/>
            <person name="Sirota M."/>
            <person name="Sisneros N.B."/>
            <person name="Smith C.D."/>
            <person name="Smith T.F."/>
            <person name="Spieth J."/>
            <person name="Stage D.E."/>
            <person name="Stark A."/>
            <person name="Stephan W."/>
            <person name="Strausberg R.L."/>
            <person name="Strempel S."/>
            <person name="Sturgill D."/>
            <person name="Sutton G."/>
            <person name="Sutton G.G."/>
            <person name="Tao W."/>
            <person name="Teichmann S."/>
            <person name="Tobari Y.N."/>
            <person name="Tomimura Y."/>
            <person name="Tsolas J.M."/>
            <person name="Valente V.L."/>
            <person name="Venter E."/>
            <person name="Venter J.C."/>
            <person name="Vicario S."/>
            <person name="Vieira F.G."/>
            <person name="Vilella A.J."/>
            <person name="Villasante A."/>
            <person name="Walenz B."/>
            <person name="Wang J."/>
            <person name="Wasserman M."/>
            <person name="Watts T."/>
            <person name="Wilson D."/>
            <person name="Wilson R.K."/>
            <person name="Wing R.A."/>
            <person name="Wolfner M.F."/>
            <person name="Wong A."/>
            <person name="Wong G.K."/>
            <person name="Wu C.I."/>
            <person name="Wu G."/>
            <person name="Yamamoto D."/>
            <person name="Yang H.P."/>
            <person name="Yang S.P."/>
            <person name="Yorke J.A."/>
            <person name="Yoshida K."/>
            <person name="Zdobnov E."/>
            <person name="Zhang P."/>
            <person name="Zhang Y."/>
            <person name="Zimin A.V."/>
            <person name="Baldwin J."/>
            <person name="Abdouelleil A."/>
            <person name="Abdulkadir J."/>
            <person name="Abebe A."/>
            <person name="Abera B."/>
            <person name="Abreu J."/>
            <person name="Acer S.C."/>
            <person name="Aftuck L."/>
            <person name="Alexander A."/>
            <person name="An P."/>
            <person name="Anderson E."/>
            <person name="Anderson S."/>
            <person name="Arachi H."/>
            <person name="Azer M."/>
            <person name="Bachantsang P."/>
            <person name="Barry A."/>
            <person name="Bayul T."/>
            <person name="Berlin A."/>
            <person name="Bessette D."/>
            <person name="Bloom T."/>
            <person name="Blye J."/>
            <person name="Boguslavskiy L."/>
            <person name="Bonnet C."/>
            <person name="Boukhgalter B."/>
            <person name="Bourzgui I."/>
            <person name="Brown A."/>
            <person name="Cahill P."/>
            <person name="Channer S."/>
            <person name="Cheshatsang Y."/>
            <person name="Chuda L."/>
            <person name="Citroen M."/>
            <person name="Collymore A."/>
            <person name="Cooke P."/>
            <person name="Costello M."/>
            <person name="D'Aco K."/>
            <person name="Daza R."/>
            <person name="De Haan G."/>
            <person name="DeGray S."/>
            <person name="DeMaso C."/>
            <person name="Dhargay N."/>
            <person name="Dooley K."/>
            <person name="Dooley E."/>
            <person name="Doricent M."/>
            <person name="Dorje P."/>
            <person name="Dorjee K."/>
            <person name="Dupes A."/>
            <person name="Elong R."/>
            <person name="Falk J."/>
            <person name="Farina A."/>
            <person name="Faro S."/>
            <person name="Ferguson D."/>
            <person name="Fisher S."/>
            <person name="Foley C.D."/>
            <person name="Franke A."/>
            <person name="Friedrich D."/>
            <person name="Gadbois L."/>
            <person name="Gearin G."/>
            <person name="Gearin C.R."/>
            <person name="Giannoukos G."/>
            <person name="Goode T."/>
            <person name="Graham J."/>
            <person name="Grandbois E."/>
            <person name="Grewal S."/>
            <person name="Gyaltsen K."/>
            <person name="Hafez N."/>
            <person name="Hagos B."/>
            <person name="Hall J."/>
            <person name="Henson C."/>
            <person name="Hollinger A."/>
            <person name="Honan T."/>
            <person name="Huard M.D."/>
            <person name="Hughes L."/>
            <person name="Hurhula B."/>
            <person name="Husby M.E."/>
            <person name="Kamat A."/>
            <person name="Kanga B."/>
            <person name="Kashin S."/>
            <person name="Khazanovich D."/>
            <person name="Kisner P."/>
            <person name="Lance K."/>
            <person name="Lara M."/>
            <person name="Lee W."/>
            <person name="Lennon N."/>
            <person name="Letendre F."/>
            <person name="LeVine R."/>
            <person name="Lipovsky A."/>
            <person name="Liu X."/>
            <person name="Liu J."/>
            <person name="Liu S."/>
            <person name="Lokyitsang T."/>
            <person name="Lokyitsang Y."/>
            <person name="Lubonja R."/>
            <person name="Lui A."/>
            <person name="MacDonald P."/>
            <person name="Magnisalis V."/>
            <person name="Maru K."/>
            <person name="Matthews C."/>
            <person name="McCusker W."/>
            <person name="McDonough S."/>
            <person name="Mehta T."/>
            <person name="Meldrim J."/>
            <person name="Meneus L."/>
            <person name="Mihai O."/>
            <person name="Mihalev A."/>
            <person name="Mihova T."/>
            <person name="Mittelman R."/>
            <person name="Mlenga V."/>
            <person name="Montmayeur A."/>
            <person name="Mulrain L."/>
            <person name="Navidi A."/>
            <person name="Naylor J."/>
            <person name="Negash T."/>
            <person name="Nguyen T."/>
            <person name="Nguyen N."/>
            <person name="Nicol R."/>
            <person name="Norbu C."/>
            <person name="Norbu N."/>
            <person name="Novod N."/>
            <person name="O'Neill B."/>
            <person name="Osman S."/>
            <person name="Markiewicz E."/>
            <person name="Oyono O.L."/>
            <person name="Patti C."/>
            <person name="Phunkhang P."/>
            <person name="Pierre F."/>
            <person name="Priest M."/>
            <person name="Raghuraman S."/>
            <person name="Rege F."/>
            <person name="Reyes R."/>
            <person name="Rise C."/>
            <person name="Rogov P."/>
            <person name="Ross K."/>
            <person name="Ryan E."/>
            <person name="Settipalli S."/>
            <person name="Shea T."/>
            <person name="Sherpa N."/>
            <person name="Shi L."/>
            <person name="Shih D."/>
            <person name="Sparrow T."/>
            <person name="Spaulding J."/>
            <person name="Stalker J."/>
            <person name="Stange-Thomann N."/>
            <person name="Stavropoulos S."/>
            <person name="Stone C."/>
            <person name="Strader C."/>
            <person name="Tesfaye S."/>
            <person name="Thomson T."/>
            <person name="Thoulutsang Y."/>
            <person name="Thoulutsang D."/>
            <person name="Topham K."/>
            <person name="Topping I."/>
            <person name="Tsamla T."/>
            <person name="Vassiliev H."/>
            <person name="Vo A."/>
            <person name="Wangchuk T."/>
            <person name="Wangdi T."/>
            <person name="Weiand M."/>
            <person name="Wilkinson J."/>
            <person name="Wilson A."/>
            <person name="Yadav S."/>
            <person name="Young G."/>
            <person name="Yu Q."/>
            <person name="Zembek L."/>
            <person name="Zhong D."/>
            <person name="Zimmer A."/>
            <person name="Zwirko Z."/>
            <person name="Jaffe D.B."/>
            <person name="Alvarez P."/>
            <person name="Brockman W."/>
            <person name="Butler J."/>
            <person name="Chin C."/>
            <person name="Gnerre S."/>
            <person name="Grabherr M."/>
            <person name="Kleber M."/>
            <person name="Mauceli E."/>
            <person name="MacCallum I."/>
        </authorList>
    </citation>
    <scope>NUCLEOTIDE SEQUENCE [LARGE SCALE GENOMIC DNA]</scope>
    <source>
        <strain evidence="2">Rob3c / Tucson 14021-0248.25</strain>
    </source>
</reference>
<protein>
    <submittedName>
        <fullName evidence="1">GM22608</fullName>
    </submittedName>
</protein>
<dbReference type="Proteomes" id="UP000001292">
    <property type="component" value="Unassembled WGS sequence"/>
</dbReference>
<accession>B4IPR1</accession>
<name>B4IPR1_DROSE</name>
<proteinExistence type="predicted"/>